<dbReference type="InterPro" id="IPR016166">
    <property type="entry name" value="FAD-bd_PCMH"/>
</dbReference>
<evidence type="ECO:0000313" key="7">
    <source>
        <dbReference type="Proteomes" id="UP001139648"/>
    </source>
</evidence>
<dbReference type="Pfam" id="PF03450">
    <property type="entry name" value="CO_deh_flav_C"/>
    <property type="match status" value="1"/>
</dbReference>
<organism evidence="6 7">
    <name type="scientific">Nonomuraea thailandensis</name>
    <dbReference type="NCBI Taxonomy" id="1188745"/>
    <lineage>
        <taxon>Bacteria</taxon>
        <taxon>Bacillati</taxon>
        <taxon>Actinomycetota</taxon>
        <taxon>Actinomycetes</taxon>
        <taxon>Streptosporangiales</taxon>
        <taxon>Streptosporangiaceae</taxon>
        <taxon>Nonomuraea</taxon>
    </lineage>
</organism>
<dbReference type="GO" id="GO:0071949">
    <property type="term" value="F:FAD binding"/>
    <property type="evidence" value="ECO:0007669"/>
    <property type="project" value="InterPro"/>
</dbReference>
<dbReference type="Pfam" id="PF00941">
    <property type="entry name" value="FAD_binding_5"/>
    <property type="match status" value="1"/>
</dbReference>
<keyword evidence="1" id="KW-0479">Metal-binding</keyword>
<dbReference type="SUPFAM" id="SSF47741">
    <property type="entry name" value="CO dehydrogenase ISP C-domain like"/>
    <property type="match status" value="1"/>
</dbReference>
<dbReference type="GO" id="GO:0046872">
    <property type="term" value="F:metal ion binding"/>
    <property type="evidence" value="ECO:0007669"/>
    <property type="project" value="UniProtKB-KW"/>
</dbReference>
<dbReference type="InterPro" id="IPR036010">
    <property type="entry name" value="2Fe-2S_ferredoxin-like_sf"/>
</dbReference>
<feature type="domain" description="2Fe-2S ferredoxin-type" evidence="4">
    <location>
        <begin position="1"/>
        <end position="64"/>
    </location>
</feature>
<dbReference type="InterPro" id="IPR051312">
    <property type="entry name" value="Diverse_Substr_Oxidored"/>
</dbReference>
<dbReference type="Pfam" id="PF00111">
    <property type="entry name" value="Fer2"/>
    <property type="match status" value="1"/>
</dbReference>
<dbReference type="PROSITE" id="PS51085">
    <property type="entry name" value="2FE2S_FER_2"/>
    <property type="match status" value="1"/>
</dbReference>
<dbReference type="SUPFAM" id="SSF54292">
    <property type="entry name" value="2Fe-2S ferredoxin-like"/>
    <property type="match status" value="1"/>
</dbReference>
<dbReference type="InterPro" id="IPR005107">
    <property type="entry name" value="CO_DH_flav_C"/>
</dbReference>
<dbReference type="PANTHER" id="PTHR42659">
    <property type="entry name" value="XANTHINE DEHYDROGENASE SUBUNIT C-RELATED"/>
    <property type="match status" value="1"/>
</dbReference>
<dbReference type="InterPro" id="IPR001041">
    <property type="entry name" value="2Fe-2S_ferredoxin-type"/>
</dbReference>
<dbReference type="PROSITE" id="PS00197">
    <property type="entry name" value="2FE2S_FER_1"/>
    <property type="match status" value="1"/>
</dbReference>
<dbReference type="Proteomes" id="UP001139648">
    <property type="component" value="Unassembled WGS sequence"/>
</dbReference>
<dbReference type="InterPro" id="IPR016169">
    <property type="entry name" value="FAD-bd_PCMH_sub2"/>
</dbReference>
<dbReference type="GO" id="GO:0016491">
    <property type="term" value="F:oxidoreductase activity"/>
    <property type="evidence" value="ECO:0007669"/>
    <property type="project" value="UniProtKB-KW"/>
</dbReference>
<sequence length="426" mass="45161">MTTDPRTLLLHVLREELGLRGTKYGCGEGECGACTVLIDGRPLNACLIPAGRADGARVETIEGIAGTETGQTVIKALCEQGGVQCGFCTPGFVASITAGGDLSGNLCRCTGYIKIRAAVRQVLDQIEPRPPSPPGPRRAILGPAYARPATVADALRLLATDAPWRILAGGTDLLVQHEHRLERLSLLDITAIADFPALTETSQSVVIPALATYTDLRTSPTVLRWAGPLATAAALVGGRQIQNAGTVGGNIVNASPAGDAIPALQVLGARIHLRSPHEARTVPISRFFTGPGRTRLAKGELVTHIEIPKTPPTDLIWFFDRVGTRRAQAITKASVAFRARRHESGLADVSIALGAVGPTVLEAPKTAAFLERGPLTEERLRHAADLLGREAQPIDDIRSTARYRRRAVAGLLLRNLLPLAGRPPCS</sequence>
<comment type="caution">
    <text evidence="6">The sequence shown here is derived from an EMBL/GenBank/DDBJ whole genome shotgun (WGS) entry which is preliminary data.</text>
</comment>
<feature type="domain" description="FAD-binding PCMH-type" evidence="5">
    <location>
        <begin position="132"/>
        <end position="312"/>
    </location>
</feature>
<protein>
    <submittedName>
        <fullName evidence="6">Xanthine dehydrogenase iron-sulfur cluster and FAD-binding subunit A</fullName>
    </submittedName>
</protein>
<dbReference type="CDD" id="cd00207">
    <property type="entry name" value="fer2"/>
    <property type="match status" value="1"/>
</dbReference>
<dbReference type="InterPro" id="IPR036683">
    <property type="entry name" value="CO_DH_flav_C_dom_sf"/>
</dbReference>
<dbReference type="InterPro" id="IPR012675">
    <property type="entry name" value="Beta-grasp_dom_sf"/>
</dbReference>
<keyword evidence="7" id="KW-1185">Reference proteome</keyword>
<dbReference type="InterPro" id="IPR002346">
    <property type="entry name" value="Mopterin_DH_FAD-bd"/>
</dbReference>
<dbReference type="InterPro" id="IPR006058">
    <property type="entry name" value="2Fe2S_fd_BS"/>
</dbReference>
<dbReference type="SMART" id="SM01092">
    <property type="entry name" value="CO_deh_flav_C"/>
    <property type="match status" value="1"/>
</dbReference>
<evidence type="ECO:0000256" key="2">
    <source>
        <dbReference type="ARBA" id="ARBA00023002"/>
    </source>
</evidence>
<dbReference type="Gene3D" id="1.10.150.120">
    <property type="entry name" value="[2Fe-2S]-binding domain"/>
    <property type="match status" value="2"/>
</dbReference>
<evidence type="ECO:0000256" key="3">
    <source>
        <dbReference type="ARBA" id="ARBA00023004"/>
    </source>
</evidence>
<dbReference type="SUPFAM" id="SSF56176">
    <property type="entry name" value="FAD-binding/transporter-associated domain-like"/>
    <property type="match status" value="1"/>
</dbReference>
<dbReference type="PROSITE" id="PS51387">
    <property type="entry name" value="FAD_PCMH"/>
    <property type="match status" value="1"/>
</dbReference>
<evidence type="ECO:0000313" key="6">
    <source>
        <dbReference type="EMBL" id="MCP2358318.1"/>
    </source>
</evidence>
<dbReference type="InterPro" id="IPR016167">
    <property type="entry name" value="FAD-bd_PCMH_sub1"/>
</dbReference>
<dbReference type="InterPro" id="IPR036884">
    <property type="entry name" value="2Fe-2S-bd_dom_sf"/>
</dbReference>
<evidence type="ECO:0000259" key="5">
    <source>
        <dbReference type="PROSITE" id="PS51387"/>
    </source>
</evidence>
<dbReference type="InterPro" id="IPR002888">
    <property type="entry name" value="2Fe-2S-bd"/>
</dbReference>
<dbReference type="InterPro" id="IPR036318">
    <property type="entry name" value="FAD-bd_PCMH-like_sf"/>
</dbReference>
<keyword evidence="2" id="KW-0560">Oxidoreductase</keyword>
<dbReference type="Gene3D" id="3.30.390.50">
    <property type="entry name" value="CO dehydrogenase flavoprotein, C-terminal domain"/>
    <property type="match status" value="1"/>
</dbReference>
<dbReference type="SUPFAM" id="SSF55447">
    <property type="entry name" value="CO dehydrogenase flavoprotein C-terminal domain-like"/>
    <property type="match status" value="1"/>
</dbReference>
<accession>A0A9X2GPW5</accession>
<dbReference type="GO" id="GO:0051537">
    <property type="term" value="F:2 iron, 2 sulfur cluster binding"/>
    <property type="evidence" value="ECO:0007669"/>
    <property type="project" value="InterPro"/>
</dbReference>
<reference evidence="6" key="1">
    <citation type="submission" date="2022-06" db="EMBL/GenBank/DDBJ databases">
        <title>Sequencing the genomes of 1000 actinobacteria strains.</title>
        <authorList>
            <person name="Klenk H.-P."/>
        </authorList>
    </citation>
    <scope>NUCLEOTIDE SEQUENCE</scope>
    <source>
        <strain evidence="6">DSM 46694</strain>
    </source>
</reference>
<dbReference type="Gene3D" id="3.30.465.10">
    <property type="match status" value="1"/>
</dbReference>
<keyword evidence="3" id="KW-0408">Iron</keyword>
<name>A0A9X2GPW5_9ACTN</name>
<dbReference type="Pfam" id="PF01799">
    <property type="entry name" value="Fer2_2"/>
    <property type="match status" value="1"/>
</dbReference>
<dbReference type="AlphaFoldDB" id="A0A9X2GPW5"/>
<dbReference type="PANTHER" id="PTHR42659:SF9">
    <property type="entry name" value="XANTHINE DEHYDROGENASE FAD-BINDING SUBUNIT XDHB-RELATED"/>
    <property type="match status" value="1"/>
</dbReference>
<dbReference type="EMBL" id="JAMZEB010000002">
    <property type="protein sequence ID" value="MCP2358318.1"/>
    <property type="molecule type" value="Genomic_DNA"/>
</dbReference>
<evidence type="ECO:0000256" key="1">
    <source>
        <dbReference type="ARBA" id="ARBA00022723"/>
    </source>
</evidence>
<dbReference type="Gene3D" id="3.30.43.10">
    <property type="entry name" value="Uridine Diphospho-n-acetylenolpyruvylglucosamine Reductase, domain 2"/>
    <property type="match status" value="1"/>
</dbReference>
<gene>
    <name evidence="6" type="ORF">HD597_005338</name>
</gene>
<evidence type="ECO:0000259" key="4">
    <source>
        <dbReference type="PROSITE" id="PS51085"/>
    </source>
</evidence>
<proteinExistence type="predicted"/>
<dbReference type="Gene3D" id="3.10.20.30">
    <property type="match status" value="1"/>
</dbReference>